<accession>A0AC35UH84</accession>
<evidence type="ECO:0000313" key="1">
    <source>
        <dbReference type="Proteomes" id="UP000095286"/>
    </source>
</evidence>
<proteinExistence type="predicted"/>
<protein>
    <submittedName>
        <fullName evidence="2">DNA replication licensing factor MCM6</fullName>
    </submittedName>
</protein>
<name>A0AC35UH84_9BILA</name>
<dbReference type="WBParaSite" id="RSKR_0001173900.1">
    <property type="protein sequence ID" value="RSKR_0001173900.1"/>
    <property type="gene ID" value="RSKR_0001173900"/>
</dbReference>
<sequence>MAEANNIQVVEDLVLTTTKNRFKDFLKSYKDPEDVDRLLYKEMIAELNNADRNTLFVDFAHILETDECLGNSLLREYYRLSPSLNNALHELASESVEQENRHELAKKEMYCSIFNLPHKSRVRELTSEKVGCLDSISGQIVRTHPVRPELFRGTFSCEDCGTIVRNVDQQFKYTMPAKYTHDSQFVDFQKLRIQETQDELPRGSVPRTVDIIVRGELVETVQPGDKVEITGTLIVIPDVAMLASAGVRADPGKTMRGKSKAGEGGLKGLKSLGVRDLSYRLAFLASNIRLANQKLGSKNTFSDETESKSENLWSSLTEAEKRGLKAMFDDKNISQNLCSSLFPNIFGNDQIKLGVLLMLFGGVAKRSKKEGITLRGDINVLLVGDPSTAKSQMLKVIEEFWPRAIYTSGKASSAAGLTAAVVKDEESHDFVIEAGALMLADNGVCCIDEFDKMDLKDQVAIHEAMEQQTISIAKAGVKATLNARCSILAAANPLYGRYDKSKSLRQNIQLSAPIMSRFDLFFVLIDECNEIIDYSVAQAILSNHKHCVVACKPKTEYTPQQIRQYIEFAKCFDPKLTPGACVELVAQYKSLRNDTGPNGAQAAWRITVRQLESMIRLSESLARLGCKSEVTVEHVVKAAELIRASIIRVVQPDVVLEEGFDNDMEAENDENVDTSKMDVSEEYQLHNKKSQLKITWPVYKNISNMLVHHLIAEEEARVDQPNYEGLSKKELVEWYLEKIEGTLESTEECEIQSTIVERVIHRLINDDGVLLELHDDKNEREPVLAVHPNAEQIE</sequence>
<organism evidence="1 2">
    <name type="scientific">Rhabditophanes sp. KR3021</name>
    <dbReference type="NCBI Taxonomy" id="114890"/>
    <lineage>
        <taxon>Eukaryota</taxon>
        <taxon>Metazoa</taxon>
        <taxon>Ecdysozoa</taxon>
        <taxon>Nematoda</taxon>
        <taxon>Chromadorea</taxon>
        <taxon>Rhabditida</taxon>
        <taxon>Tylenchina</taxon>
        <taxon>Panagrolaimomorpha</taxon>
        <taxon>Strongyloidoidea</taxon>
        <taxon>Alloionematidae</taxon>
        <taxon>Rhabditophanes</taxon>
    </lineage>
</organism>
<dbReference type="Proteomes" id="UP000095286">
    <property type="component" value="Unplaced"/>
</dbReference>
<reference evidence="2" key="1">
    <citation type="submission" date="2016-11" db="UniProtKB">
        <authorList>
            <consortium name="WormBaseParasite"/>
        </authorList>
    </citation>
    <scope>IDENTIFICATION</scope>
    <source>
        <strain evidence="2">KR3021</strain>
    </source>
</reference>
<evidence type="ECO:0000313" key="2">
    <source>
        <dbReference type="WBParaSite" id="RSKR_0001173900.1"/>
    </source>
</evidence>